<keyword evidence="11" id="KW-1185">Reference proteome</keyword>
<evidence type="ECO:0000256" key="9">
    <source>
        <dbReference type="SAM" id="Phobius"/>
    </source>
</evidence>
<proteinExistence type="inferred from homology"/>
<evidence type="ECO:0000256" key="7">
    <source>
        <dbReference type="ARBA" id="ARBA00023136"/>
    </source>
</evidence>
<feature type="transmembrane region" description="Helical" evidence="9">
    <location>
        <begin position="59"/>
        <end position="77"/>
    </location>
</feature>
<comment type="caution">
    <text evidence="10">The sequence shown here is derived from an EMBL/GenBank/DDBJ whole genome shotgun (WGS) entry which is preliminary data.</text>
</comment>
<protein>
    <recommendedName>
        <fullName evidence="8">Biotin transporter</fullName>
    </recommendedName>
</protein>
<dbReference type="PANTHER" id="PTHR34295:SF4">
    <property type="entry name" value="BIOTIN TRANSPORTER BIOY-RELATED"/>
    <property type="match status" value="1"/>
</dbReference>
<dbReference type="PIRSF" id="PIRSF016661">
    <property type="entry name" value="BioY"/>
    <property type="match status" value="1"/>
</dbReference>
<comment type="subcellular location">
    <subcellularLocation>
        <location evidence="1 8">Cell membrane</location>
        <topology evidence="1 8">Multi-pass membrane protein</topology>
    </subcellularLocation>
</comment>
<sequence length="186" mass="19806">MQKKKFSLTQLIFMALMAAVMCIAGPLAVPIGPVPITLTNLVIYIAVGVLGTAQGTISYCLYLLLGMVGLPVFSGYAGGLGKLAGPTGGYLIGFIAMALIGGIVMEVSHRKLIPTLIGWFIGTAVDYLFGTLWFMYIMHTTFMQTMAACVFPFIIGDCIKLIAGVMLGRQLHKILVHAGFIKTAVA</sequence>
<keyword evidence="3 8" id="KW-0813">Transport</keyword>
<evidence type="ECO:0000256" key="2">
    <source>
        <dbReference type="ARBA" id="ARBA00010692"/>
    </source>
</evidence>
<dbReference type="Proteomes" id="UP001546774">
    <property type="component" value="Unassembled WGS sequence"/>
</dbReference>
<keyword evidence="7 8" id="KW-0472">Membrane</keyword>
<organism evidence="10 11">
    <name type="scientific">Lachnospira intestinalis</name>
    <dbReference type="NCBI Taxonomy" id="3133158"/>
    <lineage>
        <taxon>Bacteria</taxon>
        <taxon>Bacillati</taxon>
        <taxon>Bacillota</taxon>
        <taxon>Clostridia</taxon>
        <taxon>Lachnospirales</taxon>
        <taxon>Lachnospiraceae</taxon>
        <taxon>Lachnospira</taxon>
    </lineage>
</organism>
<evidence type="ECO:0000256" key="5">
    <source>
        <dbReference type="ARBA" id="ARBA00022692"/>
    </source>
</evidence>
<keyword evidence="6 9" id="KW-1133">Transmembrane helix</keyword>
<evidence type="ECO:0000256" key="8">
    <source>
        <dbReference type="PIRNR" id="PIRNR016661"/>
    </source>
</evidence>
<evidence type="ECO:0000256" key="6">
    <source>
        <dbReference type="ARBA" id="ARBA00022989"/>
    </source>
</evidence>
<feature type="transmembrane region" description="Helical" evidence="9">
    <location>
        <begin position="142"/>
        <end position="163"/>
    </location>
</feature>
<dbReference type="Gene3D" id="1.10.1760.20">
    <property type="match status" value="1"/>
</dbReference>
<evidence type="ECO:0000313" key="11">
    <source>
        <dbReference type="Proteomes" id="UP001546774"/>
    </source>
</evidence>
<comment type="similarity">
    <text evidence="2 8">Belongs to the BioY family.</text>
</comment>
<reference evidence="10" key="1">
    <citation type="submission" date="2024-03" db="EMBL/GenBank/DDBJ databases">
        <title>Human intestinal bacterial collection.</title>
        <authorList>
            <person name="Pauvert C."/>
            <person name="Hitch T.C.A."/>
            <person name="Clavel T."/>
        </authorList>
    </citation>
    <scope>NUCLEOTIDE SEQUENCE [LARGE SCALE GENOMIC DNA]</scope>
    <source>
        <strain evidence="10">CLA-AA-H89B</strain>
    </source>
</reference>
<accession>A0ABV1H925</accession>
<dbReference type="PANTHER" id="PTHR34295">
    <property type="entry name" value="BIOTIN TRANSPORTER BIOY"/>
    <property type="match status" value="1"/>
</dbReference>
<evidence type="ECO:0000256" key="4">
    <source>
        <dbReference type="ARBA" id="ARBA00022475"/>
    </source>
</evidence>
<gene>
    <name evidence="10" type="ORF">WMO37_13390</name>
</gene>
<keyword evidence="5 9" id="KW-0812">Transmembrane</keyword>
<evidence type="ECO:0000256" key="3">
    <source>
        <dbReference type="ARBA" id="ARBA00022448"/>
    </source>
</evidence>
<dbReference type="Pfam" id="PF02632">
    <property type="entry name" value="BioY"/>
    <property type="match status" value="1"/>
</dbReference>
<name>A0ABV1H925_9FIRM</name>
<feature type="transmembrane region" description="Helical" evidence="9">
    <location>
        <begin position="83"/>
        <end position="104"/>
    </location>
</feature>
<feature type="transmembrane region" description="Helical" evidence="9">
    <location>
        <begin position="116"/>
        <end position="136"/>
    </location>
</feature>
<dbReference type="InterPro" id="IPR003784">
    <property type="entry name" value="BioY"/>
</dbReference>
<keyword evidence="4 8" id="KW-1003">Cell membrane</keyword>
<feature type="transmembrane region" description="Helical" evidence="9">
    <location>
        <begin position="34"/>
        <end position="52"/>
    </location>
</feature>
<evidence type="ECO:0000256" key="1">
    <source>
        <dbReference type="ARBA" id="ARBA00004651"/>
    </source>
</evidence>
<evidence type="ECO:0000313" key="10">
    <source>
        <dbReference type="EMBL" id="MEQ2555985.1"/>
    </source>
</evidence>
<dbReference type="EMBL" id="JBBMFS010000015">
    <property type="protein sequence ID" value="MEQ2555985.1"/>
    <property type="molecule type" value="Genomic_DNA"/>
</dbReference>